<keyword evidence="1" id="KW-0812">Transmembrane</keyword>
<evidence type="ECO:0000313" key="2">
    <source>
        <dbReference type="EMBL" id="KAJ6951244.1"/>
    </source>
</evidence>
<reference evidence="2" key="1">
    <citation type="journal article" date="2023" name="Mol. Ecol. Resour.">
        <title>Chromosome-level genome assembly of a triploid poplar Populus alba 'Berolinensis'.</title>
        <authorList>
            <person name="Chen S."/>
            <person name="Yu Y."/>
            <person name="Wang X."/>
            <person name="Wang S."/>
            <person name="Zhang T."/>
            <person name="Zhou Y."/>
            <person name="He R."/>
            <person name="Meng N."/>
            <person name="Wang Y."/>
            <person name="Liu W."/>
            <person name="Liu Z."/>
            <person name="Liu J."/>
            <person name="Guo Q."/>
            <person name="Huang H."/>
            <person name="Sederoff R.R."/>
            <person name="Wang G."/>
            <person name="Qu G."/>
            <person name="Chen S."/>
        </authorList>
    </citation>
    <scope>NUCLEOTIDE SEQUENCE</scope>
    <source>
        <strain evidence="2">SC-2020</strain>
    </source>
</reference>
<accession>A0AAD6L6K3</accession>
<protein>
    <submittedName>
        <fullName evidence="2">Uncharacterized protein</fullName>
    </submittedName>
</protein>
<dbReference type="Proteomes" id="UP001164929">
    <property type="component" value="Chromosome 19"/>
</dbReference>
<gene>
    <name evidence="2" type="ORF">NC653_040590</name>
</gene>
<dbReference type="EMBL" id="JAQIZT010000019">
    <property type="protein sequence ID" value="KAJ6951244.1"/>
    <property type="molecule type" value="Genomic_DNA"/>
</dbReference>
<evidence type="ECO:0000313" key="3">
    <source>
        <dbReference type="Proteomes" id="UP001164929"/>
    </source>
</evidence>
<keyword evidence="1" id="KW-0472">Membrane</keyword>
<proteinExistence type="predicted"/>
<name>A0AAD6L6K3_9ROSI</name>
<organism evidence="2 3">
    <name type="scientific">Populus alba x Populus x berolinensis</name>
    <dbReference type="NCBI Taxonomy" id="444605"/>
    <lineage>
        <taxon>Eukaryota</taxon>
        <taxon>Viridiplantae</taxon>
        <taxon>Streptophyta</taxon>
        <taxon>Embryophyta</taxon>
        <taxon>Tracheophyta</taxon>
        <taxon>Spermatophyta</taxon>
        <taxon>Magnoliopsida</taxon>
        <taxon>eudicotyledons</taxon>
        <taxon>Gunneridae</taxon>
        <taxon>Pentapetalae</taxon>
        <taxon>rosids</taxon>
        <taxon>fabids</taxon>
        <taxon>Malpighiales</taxon>
        <taxon>Salicaceae</taxon>
        <taxon>Saliceae</taxon>
        <taxon>Populus</taxon>
    </lineage>
</organism>
<comment type="caution">
    <text evidence="2">The sequence shown here is derived from an EMBL/GenBank/DDBJ whole genome shotgun (WGS) entry which is preliminary data.</text>
</comment>
<dbReference type="AlphaFoldDB" id="A0AAD6L6K3"/>
<sequence length="58" mass="6802">MKSGWTLLMTNLILDVSFSYYICVVILKFNGIFFELEKKMGNTFFVLRTPFSGFCRSF</sequence>
<keyword evidence="1" id="KW-1133">Transmembrane helix</keyword>
<evidence type="ECO:0000256" key="1">
    <source>
        <dbReference type="SAM" id="Phobius"/>
    </source>
</evidence>
<keyword evidence="3" id="KW-1185">Reference proteome</keyword>
<feature type="transmembrane region" description="Helical" evidence="1">
    <location>
        <begin position="12"/>
        <end position="34"/>
    </location>
</feature>